<dbReference type="Proteomes" id="UP000299102">
    <property type="component" value="Unassembled WGS sequence"/>
</dbReference>
<name>A0A4C1U6P3_EUMVA</name>
<proteinExistence type="predicted"/>
<sequence length="98" mass="10943">MAQWLTAFSSNQKEPGSIPPRHKGIEQSVLNQVKLNHSPPCRYDMPCKAHCYESTAQTRPSGRYVRTVRYPGDSAGGCQDCPNPPYHSICSYTCNKVI</sequence>
<evidence type="ECO:0000313" key="2">
    <source>
        <dbReference type="Proteomes" id="UP000299102"/>
    </source>
</evidence>
<reference evidence="1 2" key="1">
    <citation type="journal article" date="2019" name="Commun. Biol.">
        <title>The bagworm genome reveals a unique fibroin gene that provides high tensile strength.</title>
        <authorList>
            <person name="Kono N."/>
            <person name="Nakamura H."/>
            <person name="Ohtoshi R."/>
            <person name="Tomita M."/>
            <person name="Numata K."/>
            <person name="Arakawa K."/>
        </authorList>
    </citation>
    <scope>NUCLEOTIDE SEQUENCE [LARGE SCALE GENOMIC DNA]</scope>
</reference>
<comment type="caution">
    <text evidence="1">The sequence shown here is derived from an EMBL/GenBank/DDBJ whole genome shotgun (WGS) entry which is preliminary data.</text>
</comment>
<evidence type="ECO:0000313" key="1">
    <source>
        <dbReference type="EMBL" id="GBP22042.1"/>
    </source>
</evidence>
<dbReference type="OrthoDB" id="7087888at2759"/>
<dbReference type="EMBL" id="BGZK01000135">
    <property type="protein sequence ID" value="GBP22042.1"/>
    <property type="molecule type" value="Genomic_DNA"/>
</dbReference>
<dbReference type="AlphaFoldDB" id="A0A4C1U6P3"/>
<protein>
    <submittedName>
        <fullName evidence="1">Uncharacterized protein</fullName>
    </submittedName>
</protein>
<gene>
    <name evidence="1" type="ORF">EVAR_18683_1</name>
</gene>
<accession>A0A4C1U6P3</accession>
<organism evidence="1 2">
    <name type="scientific">Eumeta variegata</name>
    <name type="common">Bagworm moth</name>
    <name type="synonym">Eumeta japonica</name>
    <dbReference type="NCBI Taxonomy" id="151549"/>
    <lineage>
        <taxon>Eukaryota</taxon>
        <taxon>Metazoa</taxon>
        <taxon>Ecdysozoa</taxon>
        <taxon>Arthropoda</taxon>
        <taxon>Hexapoda</taxon>
        <taxon>Insecta</taxon>
        <taxon>Pterygota</taxon>
        <taxon>Neoptera</taxon>
        <taxon>Endopterygota</taxon>
        <taxon>Lepidoptera</taxon>
        <taxon>Glossata</taxon>
        <taxon>Ditrysia</taxon>
        <taxon>Tineoidea</taxon>
        <taxon>Psychidae</taxon>
        <taxon>Oiketicinae</taxon>
        <taxon>Eumeta</taxon>
    </lineage>
</organism>
<keyword evidence="2" id="KW-1185">Reference proteome</keyword>